<evidence type="ECO:0000256" key="1">
    <source>
        <dbReference type="SAM" id="MobiDB-lite"/>
    </source>
</evidence>
<accession>A0AAD8TBT8</accession>
<proteinExistence type="predicted"/>
<gene>
    <name evidence="2" type="ORF">QYE76_039666</name>
</gene>
<dbReference type="AlphaFoldDB" id="A0AAD8TBT8"/>
<sequence>MIKRGGGACRLRRGVVVVGDGGADTVVVAGLGGAVVEGGASTRRYRSCTGGGSTGDSREKCTSGTSGGGTGRGTGKSTKTWQSIQYGLAHERYLGRYLGWRLHPCLGGGTAQWYRSCPLPRVAFSMKRYRPGDPGGSGQSCLEAPA</sequence>
<dbReference type="EMBL" id="JAUUTY010000002">
    <property type="protein sequence ID" value="KAK1678818.1"/>
    <property type="molecule type" value="Genomic_DNA"/>
</dbReference>
<reference evidence="2" key="1">
    <citation type="submission" date="2023-07" db="EMBL/GenBank/DDBJ databases">
        <title>A chromosome-level genome assembly of Lolium multiflorum.</title>
        <authorList>
            <person name="Chen Y."/>
            <person name="Copetti D."/>
            <person name="Kolliker R."/>
            <person name="Studer B."/>
        </authorList>
    </citation>
    <scope>NUCLEOTIDE SEQUENCE</scope>
    <source>
        <strain evidence="2">02402/16</strain>
        <tissue evidence="2">Leaf</tissue>
    </source>
</reference>
<dbReference type="Proteomes" id="UP001231189">
    <property type="component" value="Unassembled WGS sequence"/>
</dbReference>
<protein>
    <submittedName>
        <fullName evidence="2">Uncharacterized protein</fullName>
    </submittedName>
</protein>
<feature type="region of interest" description="Disordered" evidence="1">
    <location>
        <begin position="46"/>
        <end position="78"/>
    </location>
</feature>
<keyword evidence="3" id="KW-1185">Reference proteome</keyword>
<comment type="caution">
    <text evidence="2">The sequence shown here is derived from an EMBL/GenBank/DDBJ whole genome shotgun (WGS) entry which is preliminary data.</text>
</comment>
<evidence type="ECO:0000313" key="3">
    <source>
        <dbReference type="Proteomes" id="UP001231189"/>
    </source>
</evidence>
<name>A0AAD8TBT8_LOLMU</name>
<feature type="compositionally biased region" description="Gly residues" evidence="1">
    <location>
        <begin position="65"/>
        <end position="74"/>
    </location>
</feature>
<evidence type="ECO:0000313" key="2">
    <source>
        <dbReference type="EMBL" id="KAK1678818.1"/>
    </source>
</evidence>
<organism evidence="2 3">
    <name type="scientific">Lolium multiflorum</name>
    <name type="common">Italian ryegrass</name>
    <name type="synonym">Lolium perenne subsp. multiflorum</name>
    <dbReference type="NCBI Taxonomy" id="4521"/>
    <lineage>
        <taxon>Eukaryota</taxon>
        <taxon>Viridiplantae</taxon>
        <taxon>Streptophyta</taxon>
        <taxon>Embryophyta</taxon>
        <taxon>Tracheophyta</taxon>
        <taxon>Spermatophyta</taxon>
        <taxon>Magnoliopsida</taxon>
        <taxon>Liliopsida</taxon>
        <taxon>Poales</taxon>
        <taxon>Poaceae</taxon>
        <taxon>BOP clade</taxon>
        <taxon>Pooideae</taxon>
        <taxon>Poodae</taxon>
        <taxon>Poeae</taxon>
        <taxon>Poeae Chloroplast Group 2 (Poeae type)</taxon>
        <taxon>Loliodinae</taxon>
        <taxon>Loliinae</taxon>
        <taxon>Lolium</taxon>
    </lineage>
</organism>